<proteinExistence type="predicted"/>
<evidence type="ECO:0000313" key="1">
    <source>
        <dbReference type="EMBL" id="KXL54515.1"/>
    </source>
</evidence>
<organism evidence="1 2">
    <name type="scientific">Anaerotignum neopropionicum</name>
    <dbReference type="NCBI Taxonomy" id="36847"/>
    <lineage>
        <taxon>Bacteria</taxon>
        <taxon>Bacillati</taxon>
        <taxon>Bacillota</taxon>
        <taxon>Clostridia</taxon>
        <taxon>Lachnospirales</taxon>
        <taxon>Anaerotignaceae</taxon>
        <taxon>Anaerotignum</taxon>
    </lineage>
</organism>
<reference evidence="1 2" key="1">
    <citation type="submission" date="2016-01" db="EMBL/GenBank/DDBJ databases">
        <title>Genome sequence of Clostridium neopropionicum X4, DSM-3847.</title>
        <authorList>
            <person name="Poehlein A."/>
            <person name="Beck M.H."/>
            <person name="Bengelsdorf F.R."/>
            <person name="Daniel R."/>
            <person name="Duerre P."/>
        </authorList>
    </citation>
    <scope>NUCLEOTIDE SEQUENCE [LARGE SCALE GENOMIC DNA]</scope>
    <source>
        <strain evidence="1 2">DSM-3847</strain>
    </source>
</reference>
<accession>A0A136WJ38</accession>
<name>A0A136WJ38_9FIRM</name>
<dbReference type="EMBL" id="LRVM01000001">
    <property type="protein sequence ID" value="KXL54515.1"/>
    <property type="molecule type" value="Genomic_DNA"/>
</dbReference>
<keyword evidence="2" id="KW-1185">Reference proteome</keyword>
<sequence>MKESLNKVFLFYEILKLQDYACEHLLGGTLGVTNKNLQIFDSLRLVPMD</sequence>
<protein>
    <submittedName>
        <fullName evidence="1">Uncharacterized protein</fullName>
    </submittedName>
</protein>
<evidence type="ECO:0000313" key="2">
    <source>
        <dbReference type="Proteomes" id="UP000070539"/>
    </source>
</evidence>
<dbReference type="AlphaFoldDB" id="A0A136WJ38"/>
<gene>
    <name evidence="1" type="ORF">CLNEO_06220</name>
</gene>
<dbReference type="STRING" id="36847.CLNEO_06220"/>
<comment type="caution">
    <text evidence="1">The sequence shown here is derived from an EMBL/GenBank/DDBJ whole genome shotgun (WGS) entry which is preliminary data.</text>
</comment>
<dbReference type="Proteomes" id="UP000070539">
    <property type="component" value="Unassembled WGS sequence"/>
</dbReference>